<dbReference type="Gene3D" id="1.20.5.5200">
    <property type="match status" value="1"/>
</dbReference>
<dbReference type="GeneTree" id="ENSGT00390000008582"/>
<keyword evidence="18" id="KW-1185">Reference proteome</keyword>
<evidence type="ECO:0000256" key="2">
    <source>
        <dbReference type="ARBA" id="ARBA00004477"/>
    </source>
</evidence>
<dbReference type="Gene3D" id="3.40.50.12100">
    <property type="entry name" value="Stimulator of interferon genes protein"/>
    <property type="match status" value="1"/>
</dbReference>
<keyword evidence="11 14" id="KW-1133">Transmembrane helix</keyword>
<comment type="similarity">
    <text evidence="6">Belongs to the STING family.</text>
</comment>
<evidence type="ECO:0000313" key="18">
    <source>
        <dbReference type="Proteomes" id="UP000694620"/>
    </source>
</evidence>
<dbReference type="GO" id="GO:0005789">
    <property type="term" value="C:endoplasmic reticulum membrane"/>
    <property type="evidence" value="ECO:0007669"/>
    <property type="project" value="UniProtKB-SubCell"/>
</dbReference>
<dbReference type="AlphaFoldDB" id="A0A8C4SD95"/>
<dbReference type="PANTHER" id="PTHR34339">
    <property type="entry name" value="STIMULATOR OF INTERFERON GENES PROTEIN"/>
    <property type="match status" value="1"/>
</dbReference>
<evidence type="ECO:0000256" key="8">
    <source>
        <dbReference type="ARBA" id="ARBA00022692"/>
    </source>
</evidence>
<accession>A0A8C4SD95</accession>
<dbReference type="InterPro" id="IPR047191">
    <property type="entry name" value="STING_C_chordates"/>
</dbReference>
<keyword evidence="9" id="KW-0547">Nucleotide-binding</keyword>
<name>A0A8C4SD95_ERPCA</name>
<dbReference type="InterPro" id="IPR038623">
    <property type="entry name" value="STING_C_sf"/>
</dbReference>
<dbReference type="FunFam" id="1.20.5.5200:FF:000001">
    <property type="entry name" value="Stimulator of interferon genes protein"/>
    <property type="match status" value="1"/>
</dbReference>
<dbReference type="Pfam" id="PF15009">
    <property type="entry name" value="STING_LBD"/>
    <property type="match status" value="1"/>
</dbReference>
<dbReference type="GO" id="GO:0002218">
    <property type="term" value="P:activation of innate immune response"/>
    <property type="evidence" value="ECO:0007669"/>
    <property type="project" value="InterPro"/>
</dbReference>
<dbReference type="GO" id="GO:0000045">
    <property type="term" value="P:autophagosome assembly"/>
    <property type="evidence" value="ECO:0007669"/>
    <property type="project" value="TreeGrafter"/>
</dbReference>
<dbReference type="RefSeq" id="XP_051789334.1">
    <property type="nucleotide sequence ID" value="XM_051933374.1"/>
</dbReference>
<dbReference type="GO" id="GO:0045087">
    <property type="term" value="P:innate immune response"/>
    <property type="evidence" value="ECO:0007669"/>
    <property type="project" value="TreeGrafter"/>
</dbReference>
<organism evidence="17 18">
    <name type="scientific">Erpetoichthys calabaricus</name>
    <name type="common">Rope fish</name>
    <name type="synonym">Calamoichthys calabaricus</name>
    <dbReference type="NCBI Taxonomy" id="27687"/>
    <lineage>
        <taxon>Eukaryota</taxon>
        <taxon>Metazoa</taxon>
        <taxon>Chordata</taxon>
        <taxon>Craniata</taxon>
        <taxon>Vertebrata</taxon>
        <taxon>Euteleostomi</taxon>
        <taxon>Actinopterygii</taxon>
        <taxon>Polypteriformes</taxon>
        <taxon>Polypteridae</taxon>
        <taxon>Erpetoichthys</taxon>
    </lineage>
</organism>
<evidence type="ECO:0000259" key="15">
    <source>
        <dbReference type="Pfam" id="PF15009"/>
    </source>
</evidence>
<dbReference type="InterPro" id="IPR029158">
    <property type="entry name" value="STING"/>
</dbReference>
<keyword evidence="10" id="KW-0256">Endoplasmic reticulum</keyword>
<evidence type="ECO:0000256" key="11">
    <source>
        <dbReference type="ARBA" id="ARBA00022989"/>
    </source>
</evidence>
<keyword evidence="12 14" id="KW-0472">Membrane</keyword>
<evidence type="ECO:0000256" key="13">
    <source>
        <dbReference type="ARBA" id="ARBA00024169"/>
    </source>
</evidence>
<protein>
    <recommendedName>
        <fullName evidence="7">Stimulator of interferon genes protein</fullName>
    </recommendedName>
</protein>
<dbReference type="Proteomes" id="UP000694620">
    <property type="component" value="Chromosome 11"/>
</dbReference>
<comment type="catalytic activity">
    <reaction evidence="13">
        <text>H(+)(in) = H(+)(out)</text>
        <dbReference type="Rhea" id="RHEA:34979"/>
        <dbReference type="ChEBI" id="CHEBI:15378"/>
    </reaction>
</comment>
<evidence type="ECO:0000256" key="1">
    <source>
        <dbReference type="ARBA" id="ARBA00004457"/>
    </source>
</evidence>
<feature type="transmembrane region" description="Helical" evidence="14">
    <location>
        <begin position="118"/>
        <end position="137"/>
    </location>
</feature>
<dbReference type="FunFam" id="3.40.50.12100:FF:000001">
    <property type="entry name" value="Stimulator of interferon genes protein"/>
    <property type="match status" value="1"/>
</dbReference>
<evidence type="ECO:0000256" key="9">
    <source>
        <dbReference type="ARBA" id="ARBA00022741"/>
    </source>
</evidence>
<feature type="transmembrane region" description="Helical" evidence="14">
    <location>
        <begin position="91"/>
        <end position="112"/>
    </location>
</feature>
<dbReference type="GeneID" id="114660642"/>
<feature type="transmembrane region" description="Helical" evidence="14">
    <location>
        <begin position="24"/>
        <end position="41"/>
    </location>
</feature>
<evidence type="ECO:0000256" key="3">
    <source>
        <dbReference type="ARBA" id="ARBA00004542"/>
    </source>
</evidence>
<evidence type="ECO:0000259" key="16">
    <source>
        <dbReference type="Pfam" id="PF23417"/>
    </source>
</evidence>
<dbReference type="CDD" id="cd22658">
    <property type="entry name" value="STING_C_metazoan-like"/>
    <property type="match status" value="1"/>
</dbReference>
<dbReference type="GO" id="GO:0016239">
    <property type="term" value="P:positive regulation of macroautophagy"/>
    <property type="evidence" value="ECO:0007669"/>
    <property type="project" value="TreeGrafter"/>
</dbReference>
<evidence type="ECO:0000256" key="12">
    <source>
        <dbReference type="ARBA" id="ARBA00023136"/>
    </source>
</evidence>
<dbReference type="RefSeq" id="XP_051789331.1">
    <property type="nucleotide sequence ID" value="XM_051933371.1"/>
</dbReference>
<sequence length="382" mass="44629">MSCHLSDSDNPNIVPKPRGNSPKVIATTLAILFILYIYIYQEEHDVIHMLKNSFFISFSSYMLKGICNFVEERWHHFQPRYGKNCCKLLKACFFEKTVFCIFVAVFIVLFTSFKLQDIVQIILGCCCFLIFYVAGFFGPTEVEISQICEMNKKNVAHGLAWSFYIGYLKKVLPRLENLIEAYHAEKDNSILRYKDTWKVHILIPLDCHIPDEISKEDANIHFFDNLPDTQLNVAGVMKRSYKHSVYEIFDESKRPHFCIVEYATPLVSLYEMSRDSQAAFSSQDRLEQTKLFYRTLKDILEDSKECRNLYRLVLLNDNKRGEDPHYLSKEIIKHLDQQITEEYSVEEEGQQLQHNFPTELSHVPKLMISNDNNSDLPRSLIA</sequence>
<dbReference type="RefSeq" id="XP_051789332.1">
    <property type="nucleotide sequence ID" value="XM_051933372.1"/>
</dbReference>
<dbReference type="GO" id="GO:0033116">
    <property type="term" value="C:endoplasmic reticulum-Golgi intermediate compartment membrane"/>
    <property type="evidence" value="ECO:0007669"/>
    <property type="project" value="UniProtKB-SubCell"/>
</dbReference>
<dbReference type="GO" id="GO:0032481">
    <property type="term" value="P:positive regulation of type I interferon production"/>
    <property type="evidence" value="ECO:0007669"/>
    <property type="project" value="InterPro"/>
</dbReference>
<dbReference type="GO" id="GO:0035438">
    <property type="term" value="F:cyclic-di-GMP binding"/>
    <property type="evidence" value="ECO:0007669"/>
    <property type="project" value="TreeGrafter"/>
</dbReference>
<proteinExistence type="inferred from homology"/>
<evidence type="ECO:0000256" key="10">
    <source>
        <dbReference type="ARBA" id="ARBA00022824"/>
    </source>
</evidence>
<dbReference type="RefSeq" id="XP_028669297.1">
    <property type="nucleotide sequence ID" value="XM_028813464.2"/>
</dbReference>
<dbReference type="RefSeq" id="XP_028669296.1">
    <property type="nucleotide sequence ID" value="XM_028813463.2"/>
</dbReference>
<dbReference type="InterPro" id="IPR055434">
    <property type="entry name" value="STING_TM"/>
</dbReference>
<dbReference type="GO" id="GO:0051607">
    <property type="term" value="P:defense response to virus"/>
    <property type="evidence" value="ECO:0007669"/>
    <property type="project" value="TreeGrafter"/>
</dbReference>
<reference evidence="17" key="3">
    <citation type="submission" date="2025-09" db="UniProtKB">
        <authorList>
            <consortium name="Ensembl"/>
        </authorList>
    </citation>
    <scope>IDENTIFICATION</scope>
</reference>
<dbReference type="GO" id="GO:0048471">
    <property type="term" value="C:perinuclear region of cytoplasm"/>
    <property type="evidence" value="ECO:0007669"/>
    <property type="project" value="UniProtKB-SubCell"/>
</dbReference>
<dbReference type="PANTHER" id="PTHR34339:SF1">
    <property type="entry name" value="STIMULATOR OF INTERFERON GENES PROTEIN"/>
    <property type="match status" value="1"/>
</dbReference>
<gene>
    <name evidence="17" type="primary">STING1</name>
</gene>
<comment type="subcellular location">
    <subcellularLocation>
        <location evidence="4">Cytoplasm</location>
        <location evidence="4">Perinuclear region</location>
    </subcellularLocation>
    <subcellularLocation>
        <location evidence="3">Cytoplasmic vesicle</location>
        <location evidence="3">Autophagosome membrane</location>
        <topology evidence="3">Multi-pass membrane protein</topology>
    </subcellularLocation>
    <subcellularLocation>
        <location evidence="2">Endoplasmic reticulum membrane</location>
        <topology evidence="2">Multi-pass membrane protein</topology>
    </subcellularLocation>
    <subcellularLocation>
        <location evidence="1">Endoplasmic reticulum-Golgi intermediate compartment membrane</location>
        <topology evidence="1">Multi-pass membrane protein</topology>
    </subcellularLocation>
    <subcellularLocation>
        <location evidence="5">Golgi apparatus membrane</location>
        <topology evidence="5">Multi-pass membrane protein</topology>
    </subcellularLocation>
</comment>
<evidence type="ECO:0000256" key="14">
    <source>
        <dbReference type="SAM" id="Phobius"/>
    </source>
</evidence>
<feature type="domain" description="STING transmembrane" evidence="16">
    <location>
        <begin position="56"/>
        <end position="151"/>
    </location>
</feature>
<dbReference type="Pfam" id="PF23417">
    <property type="entry name" value="STING_TM"/>
    <property type="match status" value="1"/>
</dbReference>
<dbReference type="Ensembl" id="ENSECRT00000013118.1">
    <property type="protein sequence ID" value="ENSECRP00000012897.1"/>
    <property type="gene ID" value="ENSECRG00000008622.1"/>
</dbReference>
<dbReference type="RefSeq" id="XP_051789333.1">
    <property type="nucleotide sequence ID" value="XM_051933373.1"/>
</dbReference>
<dbReference type="GO" id="GO:0061709">
    <property type="term" value="P:reticulophagy"/>
    <property type="evidence" value="ECO:0007669"/>
    <property type="project" value="TreeGrafter"/>
</dbReference>
<dbReference type="GO" id="GO:0000421">
    <property type="term" value="C:autophagosome membrane"/>
    <property type="evidence" value="ECO:0007669"/>
    <property type="project" value="UniProtKB-SubCell"/>
</dbReference>
<dbReference type="GO" id="GO:0000139">
    <property type="term" value="C:Golgi membrane"/>
    <property type="evidence" value="ECO:0007669"/>
    <property type="project" value="UniProtKB-SubCell"/>
</dbReference>
<evidence type="ECO:0000313" key="17">
    <source>
        <dbReference type="Ensembl" id="ENSECRP00000012897.1"/>
    </source>
</evidence>
<feature type="domain" description="STING ligand-binding" evidence="15">
    <location>
        <begin position="154"/>
        <end position="338"/>
    </location>
</feature>
<evidence type="ECO:0000256" key="4">
    <source>
        <dbReference type="ARBA" id="ARBA00004556"/>
    </source>
</evidence>
<evidence type="ECO:0000256" key="7">
    <source>
        <dbReference type="ARBA" id="ARBA00018708"/>
    </source>
</evidence>
<keyword evidence="8 14" id="KW-0812">Transmembrane</keyword>
<evidence type="ECO:0000256" key="6">
    <source>
        <dbReference type="ARBA" id="ARBA00009027"/>
    </source>
</evidence>
<reference evidence="17" key="1">
    <citation type="submission" date="2021-06" db="EMBL/GenBank/DDBJ databases">
        <authorList>
            <consortium name="Wellcome Sanger Institute Data Sharing"/>
        </authorList>
    </citation>
    <scope>NUCLEOTIDE SEQUENCE [LARGE SCALE GENOMIC DNA]</scope>
</reference>
<reference evidence="17" key="2">
    <citation type="submission" date="2025-08" db="UniProtKB">
        <authorList>
            <consortium name="Ensembl"/>
        </authorList>
    </citation>
    <scope>IDENTIFICATION</scope>
</reference>
<dbReference type="InterPro" id="IPR055432">
    <property type="entry name" value="STING_LBD"/>
</dbReference>
<dbReference type="GO" id="GO:0061507">
    <property type="term" value="F:2',3'-cyclic GMP-AMP binding"/>
    <property type="evidence" value="ECO:0007669"/>
    <property type="project" value="TreeGrafter"/>
</dbReference>
<evidence type="ECO:0000256" key="5">
    <source>
        <dbReference type="ARBA" id="ARBA00004653"/>
    </source>
</evidence>